<dbReference type="PROSITE" id="PS51257">
    <property type="entry name" value="PROKAR_LIPOPROTEIN"/>
    <property type="match status" value="1"/>
</dbReference>
<keyword evidence="1" id="KW-0732">Signal</keyword>
<evidence type="ECO:0000259" key="2">
    <source>
        <dbReference type="SMART" id="SM00894"/>
    </source>
</evidence>
<dbReference type="EMBL" id="CP050124">
    <property type="protein sequence ID" value="QIP41261.1"/>
    <property type="molecule type" value="Genomic_DNA"/>
</dbReference>
<dbReference type="Proteomes" id="UP000502345">
    <property type="component" value="Chromosome"/>
</dbReference>
<evidence type="ECO:0000313" key="3">
    <source>
        <dbReference type="EMBL" id="QIP41261.1"/>
    </source>
</evidence>
<evidence type="ECO:0000313" key="4">
    <source>
        <dbReference type="Proteomes" id="UP000502345"/>
    </source>
</evidence>
<dbReference type="Pfam" id="PF05901">
    <property type="entry name" value="Excalibur"/>
    <property type="match status" value="1"/>
</dbReference>
<feature type="domain" description="Excalibur calcium-binding" evidence="2">
    <location>
        <begin position="48"/>
        <end position="84"/>
    </location>
</feature>
<dbReference type="SMART" id="SM00894">
    <property type="entry name" value="Excalibur"/>
    <property type="match status" value="1"/>
</dbReference>
<feature type="signal peptide" evidence="1">
    <location>
        <begin position="1"/>
        <end position="31"/>
    </location>
</feature>
<reference evidence="3 4" key="1">
    <citation type="submission" date="2020-03" db="EMBL/GenBank/DDBJ databases">
        <title>Screen low temperature-resistant strains for efficient degradation of petroleum hydrocarbons under the low temperature.</title>
        <authorList>
            <person name="Wang Y."/>
            <person name="Chen J."/>
        </authorList>
    </citation>
    <scope>NUCLEOTIDE SEQUENCE [LARGE SCALE GENOMIC DNA]</scope>
    <source>
        <strain evidence="3 4">KB1</strain>
    </source>
</reference>
<name>A0A6G9CXC6_RHOER</name>
<feature type="chain" id="PRO_5026057545" description="Excalibur calcium-binding domain-containing protein" evidence="1">
    <location>
        <begin position="32"/>
        <end position="209"/>
    </location>
</feature>
<gene>
    <name evidence="3" type="ORF">G9444_4017</name>
</gene>
<protein>
    <recommendedName>
        <fullName evidence="2">Excalibur calcium-binding domain-containing protein</fullName>
    </recommendedName>
</protein>
<organism evidence="3 4">
    <name type="scientific">Rhodococcus erythropolis</name>
    <name type="common">Arthrobacter picolinophilus</name>
    <dbReference type="NCBI Taxonomy" id="1833"/>
    <lineage>
        <taxon>Bacteria</taxon>
        <taxon>Bacillati</taxon>
        <taxon>Actinomycetota</taxon>
        <taxon>Actinomycetes</taxon>
        <taxon>Mycobacteriales</taxon>
        <taxon>Nocardiaceae</taxon>
        <taxon>Rhodococcus</taxon>
        <taxon>Rhodococcus erythropolis group</taxon>
    </lineage>
</organism>
<sequence length="209" mass="22230">MDRAMRELTMKRALVAMLIPAALVLSSCSRAESDQDGSKQALLVDSSNFASCAEAREVGAAPLLKGEQSYRAEWDRDGDGVACETDGGAKVTTTAAPAPVEETQDSGMNGILVPGTARNRKQISSNSVSFDLSGMDLDDAAKWMGSRLPVNSDVDGMKPCDVRRFDDLYEWFWAGEVTASGVDMFSVAVLNTTPVSVVIRNAPSEPAGC</sequence>
<dbReference type="AlphaFoldDB" id="A0A6G9CXC6"/>
<proteinExistence type="predicted"/>
<evidence type="ECO:0000256" key="1">
    <source>
        <dbReference type="SAM" id="SignalP"/>
    </source>
</evidence>
<accession>A0A6G9CXC6</accession>
<dbReference type="InterPro" id="IPR008613">
    <property type="entry name" value="Excalibur_Ca-bd_domain"/>
</dbReference>